<dbReference type="InterPro" id="IPR013149">
    <property type="entry name" value="ADH-like_C"/>
</dbReference>
<dbReference type="SMART" id="SM00829">
    <property type="entry name" value="PKS_ER"/>
    <property type="match status" value="1"/>
</dbReference>
<dbReference type="PANTHER" id="PTHR43205:SF7">
    <property type="entry name" value="PROSTAGLANDIN REDUCTASE 1"/>
    <property type="match status" value="1"/>
</dbReference>
<organism evidence="4 5">
    <name type="scientific">Pseudosulfitobacter pseudonitzschiae</name>
    <dbReference type="NCBI Taxonomy" id="1402135"/>
    <lineage>
        <taxon>Bacteria</taxon>
        <taxon>Pseudomonadati</taxon>
        <taxon>Pseudomonadota</taxon>
        <taxon>Alphaproteobacteria</taxon>
        <taxon>Rhodobacterales</taxon>
        <taxon>Roseobacteraceae</taxon>
        <taxon>Pseudosulfitobacter</taxon>
    </lineage>
</organism>
<name>A0A9Q2NNU5_9RHOB</name>
<evidence type="ECO:0000256" key="1">
    <source>
        <dbReference type="ARBA" id="ARBA00023002"/>
    </source>
</evidence>
<comment type="caution">
    <text evidence="4">The sequence shown here is derived from an EMBL/GenBank/DDBJ whole genome shotgun (WGS) entry which is preliminary data.</text>
</comment>
<dbReference type="InterPro" id="IPR041694">
    <property type="entry name" value="ADH_N_2"/>
</dbReference>
<dbReference type="Gene3D" id="3.40.50.720">
    <property type="entry name" value="NAD(P)-binding Rossmann-like Domain"/>
    <property type="match status" value="1"/>
</dbReference>
<keyword evidence="1" id="KW-0560">Oxidoreductase</keyword>
<dbReference type="Pfam" id="PF16884">
    <property type="entry name" value="ADH_N_2"/>
    <property type="match status" value="1"/>
</dbReference>
<dbReference type="AlphaFoldDB" id="A0A9Q2NNU5"/>
<sequence>MGEKSMTDQMHRITLASRPDGAPTADNFKMETGPVPTPGEGEVLVRVHYMSLDPYMRGRMDDAKSYAAPVPIGGTMEGGAVGEVIASNSDAFKPGDFAFGMFGWATHGVQPAKMLRKVDPAHGPITASLGVLGMPGFTGYHGLTEIGRPKAGETLVVAAATGPVGSMVGQIAKSMGLRTVGIAGGADKCEMAVETFGFDACLDHRAYDDAKALREALKAECPKGIDIYFENVGGKVLEAVMPMMNPHGRIPICGMIAWYNAGGLGDGANAPLTAPKLWRTILVNFLSVQGFIISNHWNQFPAFLSEIGPKVASGEIKVVEDVAEGLENAPQAFIGLLQGKNMGKQIVKVI</sequence>
<dbReference type="InterPro" id="IPR011032">
    <property type="entry name" value="GroES-like_sf"/>
</dbReference>
<evidence type="ECO:0000313" key="5">
    <source>
        <dbReference type="Proteomes" id="UP000809337"/>
    </source>
</evidence>
<feature type="compositionally biased region" description="Basic and acidic residues" evidence="2">
    <location>
        <begin position="1"/>
        <end position="11"/>
    </location>
</feature>
<dbReference type="SUPFAM" id="SSF50129">
    <property type="entry name" value="GroES-like"/>
    <property type="match status" value="2"/>
</dbReference>
<dbReference type="GO" id="GO:0016628">
    <property type="term" value="F:oxidoreductase activity, acting on the CH-CH group of donors, NAD or NADP as acceptor"/>
    <property type="evidence" value="ECO:0007669"/>
    <property type="project" value="InterPro"/>
</dbReference>
<evidence type="ECO:0000256" key="2">
    <source>
        <dbReference type="SAM" id="MobiDB-lite"/>
    </source>
</evidence>
<accession>A0A9Q2NNU5</accession>
<dbReference type="InterPro" id="IPR045010">
    <property type="entry name" value="MDR_fam"/>
</dbReference>
<proteinExistence type="predicted"/>
<dbReference type="CDD" id="cd05288">
    <property type="entry name" value="PGDH"/>
    <property type="match status" value="1"/>
</dbReference>
<dbReference type="Proteomes" id="UP000809337">
    <property type="component" value="Unassembled WGS sequence"/>
</dbReference>
<dbReference type="EMBL" id="JAFBWN010000020">
    <property type="protein sequence ID" value="MBM2356778.1"/>
    <property type="molecule type" value="Genomic_DNA"/>
</dbReference>
<protein>
    <submittedName>
        <fullName evidence="4">NADP-dependent oxidoreductase</fullName>
    </submittedName>
</protein>
<feature type="region of interest" description="Disordered" evidence="2">
    <location>
        <begin position="1"/>
        <end position="24"/>
    </location>
</feature>
<dbReference type="Pfam" id="PF00107">
    <property type="entry name" value="ADH_zinc_N"/>
    <property type="match status" value="1"/>
</dbReference>
<evidence type="ECO:0000313" key="4">
    <source>
        <dbReference type="EMBL" id="MBM2356778.1"/>
    </source>
</evidence>
<dbReference type="PANTHER" id="PTHR43205">
    <property type="entry name" value="PROSTAGLANDIN REDUCTASE"/>
    <property type="match status" value="1"/>
</dbReference>
<gene>
    <name evidence="4" type="ORF">JQX14_19680</name>
</gene>
<dbReference type="FunFam" id="3.40.50.720:FF:000121">
    <property type="entry name" value="Prostaglandin reductase 2"/>
    <property type="match status" value="1"/>
</dbReference>
<dbReference type="SUPFAM" id="SSF51735">
    <property type="entry name" value="NAD(P)-binding Rossmann-fold domains"/>
    <property type="match status" value="1"/>
</dbReference>
<dbReference type="Gene3D" id="3.90.180.10">
    <property type="entry name" value="Medium-chain alcohol dehydrogenases, catalytic domain"/>
    <property type="match status" value="1"/>
</dbReference>
<dbReference type="InterPro" id="IPR036291">
    <property type="entry name" value="NAD(P)-bd_dom_sf"/>
</dbReference>
<evidence type="ECO:0000259" key="3">
    <source>
        <dbReference type="SMART" id="SM00829"/>
    </source>
</evidence>
<dbReference type="InterPro" id="IPR020843">
    <property type="entry name" value="ER"/>
</dbReference>
<reference evidence="4" key="1">
    <citation type="submission" date="2021-01" db="EMBL/GenBank/DDBJ databases">
        <title>Diatom-associated Roseobacters Show Island Model of Population Structure.</title>
        <authorList>
            <person name="Qu L."/>
            <person name="Feng X."/>
            <person name="Chen Y."/>
            <person name="Li L."/>
            <person name="Wang X."/>
            <person name="Hu Z."/>
            <person name="Wang H."/>
            <person name="Luo H."/>
        </authorList>
    </citation>
    <scope>NUCLEOTIDE SEQUENCE</scope>
    <source>
        <strain evidence="4">SM26-45</strain>
    </source>
</reference>
<feature type="domain" description="Enoyl reductase (ER)" evidence="3">
    <location>
        <begin position="24"/>
        <end position="347"/>
    </location>
</feature>